<dbReference type="RefSeq" id="WP_047909784.1">
    <property type="nucleotide sequence ID" value="NZ_CP118101.1"/>
</dbReference>
<gene>
    <name evidence="2" type="ORF">PUW23_09495</name>
    <name evidence="3" type="ORF">PUW25_09190</name>
</gene>
<keyword evidence="2" id="KW-0808">Transferase</keyword>
<protein>
    <submittedName>
        <fullName evidence="2">GNAT family N-acetyltransferase</fullName>
        <ecNumber evidence="2">2.3.1.-</ecNumber>
    </submittedName>
</protein>
<name>A0AAX3N6T8_9BACL</name>
<proteinExistence type="predicted"/>
<reference evidence="2 5" key="1">
    <citation type="submission" date="2023-02" db="EMBL/GenBank/DDBJ databases">
        <title>Pathogen: clinical or host-associated sample.</title>
        <authorList>
            <person name="Hergert J."/>
            <person name="Casey R."/>
            <person name="Wagner J."/>
            <person name="Young E.L."/>
            <person name="Oakeson K.F."/>
        </authorList>
    </citation>
    <scope>NUCLEOTIDE SEQUENCE</scope>
    <source>
        <strain evidence="3 5">2022CK-00829</strain>
        <strain evidence="2">2022CK-00830</strain>
    </source>
</reference>
<evidence type="ECO:0000313" key="4">
    <source>
        <dbReference type="Proteomes" id="UP001220962"/>
    </source>
</evidence>
<dbReference type="GO" id="GO:0016747">
    <property type="term" value="F:acyltransferase activity, transferring groups other than amino-acyl groups"/>
    <property type="evidence" value="ECO:0007669"/>
    <property type="project" value="InterPro"/>
</dbReference>
<dbReference type="SUPFAM" id="SSF55729">
    <property type="entry name" value="Acyl-CoA N-acyltransferases (Nat)"/>
    <property type="match status" value="1"/>
</dbReference>
<dbReference type="Proteomes" id="UP001220962">
    <property type="component" value="Chromosome"/>
</dbReference>
<dbReference type="InterPro" id="IPR016181">
    <property type="entry name" value="Acyl_CoA_acyltransferase"/>
</dbReference>
<dbReference type="EMBL" id="CP118101">
    <property type="protein sequence ID" value="WDH84419.1"/>
    <property type="molecule type" value="Genomic_DNA"/>
</dbReference>
<organism evidence="2 4">
    <name type="scientific">Paenibacillus urinalis</name>
    <dbReference type="NCBI Taxonomy" id="521520"/>
    <lineage>
        <taxon>Bacteria</taxon>
        <taxon>Bacillati</taxon>
        <taxon>Bacillota</taxon>
        <taxon>Bacilli</taxon>
        <taxon>Bacillales</taxon>
        <taxon>Paenibacillaceae</taxon>
        <taxon>Paenibacillus</taxon>
    </lineage>
</organism>
<dbReference type="InterPro" id="IPR000182">
    <property type="entry name" value="GNAT_dom"/>
</dbReference>
<dbReference type="CDD" id="cd04301">
    <property type="entry name" value="NAT_SF"/>
    <property type="match status" value="1"/>
</dbReference>
<evidence type="ECO:0000313" key="2">
    <source>
        <dbReference type="EMBL" id="WDH84419.1"/>
    </source>
</evidence>
<evidence type="ECO:0000313" key="3">
    <source>
        <dbReference type="EMBL" id="WDI04103.1"/>
    </source>
</evidence>
<dbReference type="Proteomes" id="UP001221519">
    <property type="component" value="Chromosome"/>
</dbReference>
<dbReference type="Pfam" id="PF13673">
    <property type="entry name" value="Acetyltransf_10"/>
    <property type="match status" value="1"/>
</dbReference>
<dbReference type="Gene3D" id="3.40.630.30">
    <property type="match status" value="1"/>
</dbReference>
<evidence type="ECO:0000313" key="5">
    <source>
        <dbReference type="Proteomes" id="UP001221519"/>
    </source>
</evidence>
<keyword evidence="5" id="KW-1185">Reference proteome</keyword>
<feature type="domain" description="N-acetyltransferase" evidence="1">
    <location>
        <begin position="7"/>
        <end position="134"/>
    </location>
</feature>
<dbReference type="AlphaFoldDB" id="A0AAX3N6T8"/>
<dbReference type="EC" id="2.3.1.-" evidence="2"/>
<sequence length="141" mass="15981">MLVSIKDRINDVIVEELIGYSTLPEEAHIQAALAMYKNNDSTELLGFEDEGQLVALIGIEQDGSKVMIKHLAVLPENREKGYGRGIISEMISRYQPETVIAETDEEAVDFYRNVGFVVYSLGEQYPGVERFRCVFETEEEE</sequence>
<evidence type="ECO:0000259" key="1">
    <source>
        <dbReference type="PROSITE" id="PS51186"/>
    </source>
</evidence>
<accession>A0AAX3N6T8</accession>
<dbReference type="PROSITE" id="PS51186">
    <property type="entry name" value="GNAT"/>
    <property type="match status" value="1"/>
</dbReference>
<dbReference type="EMBL" id="CP118108">
    <property type="protein sequence ID" value="WDI04103.1"/>
    <property type="molecule type" value="Genomic_DNA"/>
</dbReference>
<keyword evidence="2" id="KW-0012">Acyltransferase</keyword>